<evidence type="ECO:0000256" key="1">
    <source>
        <dbReference type="SAM" id="MobiDB-lite"/>
    </source>
</evidence>
<comment type="caution">
    <text evidence="2">The sequence shown here is derived from an EMBL/GenBank/DDBJ whole genome shotgun (WGS) entry which is preliminary data.</text>
</comment>
<feature type="compositionally biased region" description="Basic residues" evidence="1">
    <location>
        <begin position="211"/>
        <end position="223"/>
    </location>
</feature>
<protein>
    <submittedName>
        <fullName evidence="2">Uncharacterized protein</fullName>
    </submittedName>
</protein>
<dbReference type="Proteomes" id="UP001152592">
    <property type="component" value="Unassembled WGS sequence"/>
</dbReference>
<sequence>MSVHESYPGPPGGPIVFSYEQIRCLEEANIFLPEPQKNTSTNPSGKRKVSAAFSAQSLSNSSSASASSSSASISTHGFQPHVIQTFDIPIAEESIEVLEYIGFIPDVARLIYGRYCDRPNPTQNPDDLMAYVSGHLASLKSRNYDSVAPKEALRYAGLNPQIQDAITDLRFSPIFGTETLEHWAKDTVETNYAALLSQQKLLQRNANQRMARNKNDKRARHEPHRNEQQQQQSPVTATINITPKDFQFPENNVTVRSDVQVLDNHVSLFKGKSFYELSQPGDIIEPDGSVDLSPLRTHPGGDFNWNFNAHYWTPDKQTAEEYRKFAERRCPTAESCVIHIQIPRAFVDSLRREDLWFSRDWKEYVWTSRTEKKPDKKFDYLWKPGQADVVQGPICSAISTKIARIRQEDVQSTINEDHVMRLRNGKKASQWVFVQTDSVSRLAEELKR</sequence>
<gene>
    <name evidence="2" type="ORF">PSALAMII_LOCUS9570</name>
</gene>
<name>A0A9W4JTR1_9EURO</name>
<dbReference type="AlphaFoldDB" id="A0A9W4JTR1"/>
<dbReference type="EMBL" id="CAJVPD010000280">
    <property type="protein sequence ID" value="CAG8419350.1"/>
    <property type="molecule type" value="Genomic_DNA"/>
</dbReference>
<dbReference type="OrthoDB" id="4207594at2759"/>
<evidence type="ECO:0000313" key="3">
    <source>
        <dbReference type="Proteomes" id="UP001152592"/>
    </source>
</evidence>
<accession>A0A9W4JTR1</accession>
<feature type="region of interest" description="Disordered" evidence="1">
    <location>
        <begin position="208"/>
        <end position="235"/>
    </location>
</feature>
<organism evidence="2 3">
    <name type="scientific">Penicillium salamii</name>
    <dbReference type="NCBI Taxonomy" id="1612424"/>
    <lineage>
        <taxon>Eukaryota</taxon>
        <taxon>Fungi</taxon>
        <taxon>Dikarya</taxon>
        <taxon>Ascomycota</taxon>
        <taxon>Pezizomycotina</taxon>
        <taxon>Eurotiomycetes</taxon>
        <taxon>Eurotiomycetidae</taxon>
        <taxon>Eurotiales</taxon>
        <taxon>Aspergillaceae</taxon>
        <taxon>Penicillium</taxon>
    </lineage>
</organism>
<proteinExistence type="predicted"/>
<reference evidence="2" key="1">
    <citation type="submission" date="2021-07" db="EMBL/GenBank/DDBJ databases">
        <authorList>
            <person name="Branca A.L. A."/>
        </authorList>
    </citation>
    <scope>NUCLEOTIDE SEQUENCE</scope>
</reference>
<evidence type="ECO:0000313" key="2">
    <source>
        <dbReference type="EMBL" id="CAG8419350.1"/>
    </source>
</evidence>